<proteinExistence type="predicted"/>
<evidence type="ECO:0000313" key="2">
    <source>
        <dbReference type="Proteomes" id="UP000299102"/>
    </source>
</evidence>
<comment type="caution">
    <text evidence="1">The sequence shown here is derived from an EMBL/GenBank/DDBJ whole genome shotgun (WGS) entry which is preliminary data.</text>
</comment>
<dbReference type="AlphaFoldDB" id="A0A4C1UFF8"/>
<dbReference type="Proteomes" id="UP000299102">
    <property type="component" value="Unassembled WGS sequence"/>
</dbReference>
<gene>
    <name evidence="1" type="ORF">EVAR_79548_1</name>
</gene>
<name>A0A4C1UFF8_EUMVA</name>
<protein>
    <submittedName>
        <fullName evidence="1">Uncharacterized protein</fullName>
    </submittedName>
</protein>
<reference evidence="1 2" key="1">
    <citation type="journal article" date="2019" name="Commun. Biol.">
        <title>The bagworm genome reveals a unique fibroin gene that provides high tensile strength.</title>
        <authorList>
            <person name="Kono N."/>
            <person name="Nakamura H."/>
            <person name="Ohtoshi R."/>
            <person name="Tomita M."/>
            <person name="Numata K."/>
            <person name="Arakawa K."/>
        </authorList>
    </citation>
    <scope>NUCLEOTIDE SEQUENCE [LARGE SCALE GENOMIC DNA]</scope>
</reference>
<keyword evidence="2" id="KW-1185">Reference proteome</keyword>
<accession>A0A4C1UFF8</accession>
<dbReference type="EMBL" id="BGZK01000165">
    <property type="protein sequence ID" value="GBP24702.1"/>
    <property type="molecule type" value="Genomic_DNA"/>
</dbReference>
<sequence length="229" mass="25288">MLRQSALDHGPFDRPNNALAELADLRRVRNAAGVCAGSLAEIFTFRGYQTVAMATRLRAPHSAIAQSQSTVLFLIFSLFNKQPGRRRKGQILSTRNRQACMRPLVDVSEARGISKNPIHVEICGLCLPFWEIVNAIDAISMYLRVPFLSLCYGTLKKKSRLSTDNKADTSGGLVAHTARTRRVAGGGRRMAGGRRRAAVESAPLAFSRPRYHYQLKHGPSTSPRWDLGS</sequence>
<evidence type="ECO:0000313" key="1">
    <source>
        <dbReference type="EMBL" id="GBP24702.1"/>
    </source>
</evidence>
<organism evidence="1 2">
    <name type="scientific">Eumeta variegata</name>
    <name type="common">Bagworm moth</name>
    <name type="synonym">Eumeta japonica</name>
    <dbReference type="NCBI Taxonomy" id="151549"/>
    <lineage>
        <taxon>Eukaryota</taxon>
        <taxon>Metazoa</taxon>
        <taxon>Ecdysozoa</taxon>
        <taxon>Arthropoda</taxon>
        <taxon>Hexapoda</taxon>
        <taxon>Insecta</taxon>
        <taxon>Pterygota</taxon>
        <taxon>Neoptera</taxon>
        <taxon>Endopterygota</taxon>
        <taxon>Lepidoptera</taxon>
        <taxon>Glossata</taxon>
        <taxon>Ditrysia</taxon>
        <taxon>Tineoidea</taxon>
        <taxon>Psychidae</taxon>
        <taxon>Oiketicinae</taxon>
        <taxon>Eumeta</taxon>
    </lineage>
</organism>